<dbReference type="Proteomes" id="UP001589627">
    <property type="component" value="Unassembled WGS sequence"/>
</dbReference>
<gene>
    <name evidence="2" type="ORF">ACFFNX_04095</name>
</gene>
<keyword evidence="3" id="KW-1185">Reference proteome</keyword>
<evidence type="ECO:0000313" key="2">
    <source>
        <dbReference type="EMBL" id="MFB9831365.1"/>
    </source>
</evidence>
<dbReference type="InterPro" id="IPR051781">
    <property type="entry name" value="Metallo-dep_Hydrolase"/>
</dbReference>
<dbReference type="SUPFAM" id="SSF51556">
    <property type="entry name" value="Metallo-dependent hydrolases"/>
    <property type="match status" value="1"/>
</dbReference>
<evidence type="ECO:0000259" key="1">
    <source>
        <dbReference type="Pfam" id="PF01979"/>
    </source>
</evidence>
<dbReference type="InterPro" id="IPR032466">
    <property type="entry name" value="Metal_Hydrolase"/>
</dbReference>
<dbReference type="InterPro" id="IPR006680">
    <property type="entry name" value="Amidohydro-rel"/>
</dbReference>
<comment type="caution">
    <text evidence="2">The sequence shown here is derived from an EMBL/GenBank/DDBJ whole genome shotgun (WGS) entry which is preliminary data.</text>
</comment>
<name>A0ABV5Y8L2_9ACTN</name>
<feature type="domain" description="Amidohydrolase-related" evidence="1">
    <location>
        <begin position="13"/>
        <end position="118"/>
    </location>
</feature>
<reference evidence="2 3" key="1">
    <citation type="submission" date="2024-09" db="EMBL/GenBank/DDBJ databases">
        <authorList>
            <person name="Sun Q."/>
            <person name="Mori K."/>
        </authorList>
    </citation>
    <scope>NUCLEOTIDE SEQUENCE [LARGE SCALE GENOMIC DNA]</scope>
    <source>
        <strain evidence="2 3">TBRC 0563</strain>
    </source>
</reference>
<dbReference type="PANTHER" id="PTHR43135:SF3">
    <property type="entry name" value="ALPHA-D-RIBOSE 1-METHYLPHOSPHONATE 5-TRIPHOSPHATE DIPHOSPHATASE"/>
    <property type="match status" value="1"/>
</dbReference>
<proteinExistence type="predicted"/>
<accession>A0ABV5Y8L2</accession>
<protein>
    <submittedName>
        <fullName evidence="2">Amidohydrolase family protein</fullName>
    </submittedName>
</protein>
<sequence>MQRIEADQLIPGHGEPGIMAALEAGVLTIEHGSYIDDEACTAMKDAGAILVPTFTVVREILESEDVGAYAARKAATVAEIHRENITRAYEAGVAIAMGSDLGGTGDGTAAWGRSRHASQRMSDASRFPRRLWAI</sequence>
<evidence type="ECO:0000313" key="3">
    <source>
        <dbReference type="Proteomes" id="UP001589627"/>
    </source>
</evidence>
<dbReference type="EMBL" id="JBHLZP010000015">
    <property type="protein sequence ID" value="MFB9831365.1"/>
    <property type="molecule type" value="Genomic_DNA"/>
</dbReference>
<dbReference type="Pfam" id="PF01979">
    <property type="entry name" value="Amidohydro_1"/>
    <property type="match status" value="1"/>
</dbReference>
<dbReference type="Gene3D" id="3.20.20.140">
    <property type="entry name" value="Metal-dependent hydrolases"/>
    <property type="match status" value="1"/>
</dbReference>
<dbReference type="PANTHER" id="PTHR43135">
    <property type="entry name" value="ALPHA-D-RIBOSE 1-METHYLPHOSPHONATE 5-TRIPHOSPHATE DIPHOSPHATASE"/>
    <property type="match status" value="1"/>
</dbReference>
<organism evidence="2 3">
    <name type="scientific">Actinoallomurus acaciae</name>
    <dbReference type="NCBI Taxonomy" id="502577"/>
    <lineage>
        <taxon>Bacteria</taxon>
        <taxon>Bacillati</taxon>
        <taxon>Actinomycetota</taxon>
        <taxon>Actinomycetes</taxon>
        <taxon>Streptosporangiales</taxon>
        <taxon>Thermomonosporaceae</taxon>
        <taxon>Actinoallomurus</taxon>
    </lineage>
</organism>
<dbReference type="RefSeq" id="WP_378195301.1">
    <property type="nucleotide sequence ID" value="NZ_JBHLZP010000015.1"/>
</dbReference>